<organism evidence="4 5">
    <name type="scientific">Pandoraea terrae</name>
    <dbReference type="NCBI Taxonomy" id="1537710"/>
    <lineage>
        <taxon>Bacteria</taxon>
        <taxon>Pseudomonadati</taxon>
        <taxon>Pseudomonadota</taxon>
        <taxon>Betaproteobacteria</taxon>
        <taxon>Burkholderiales</taxon>
        <taxon>Burkholderiaceae</taxon>
        <taxon>Pandoraea</taxon>
    </lineage>
</organism>
<evidence type="ECO:0000256" key="1">
    <source>
        <dbReference type="ARBA" id="ARBA00004886"/>
    </source>
</evidence>
<dbReference type="Pfam" id="PF05402">
    <property type="entry name" value="PqqD"/>
    <property type="match status" value="1"/>
</dbReference>
<dbReference type="InterPro" id="IPR008792">
    <property type="entry name" value="PQQD"/>
</dbReference>
<sequence>MSLDTPRLDRRFRLQWEEAQQRYVLLYPEGMVRLNDSAAQILTRCDGLHSCAQIIDELRVLFGGHCVDEDVRTFINHAAKRGWVC</sequence>
<evidence type="ECO:0000313" key="5">
    <source>
        <dbReference type="Proteomes" id="UP000414233"/>
    </source>
</evidence>
<comment type="pathway">
    <text evidence="1">Cofactor biosynthesis; pyrroloquinoline quinone biosynthesis.</text>
</comment>
<dbReference type="Gene3D" id="1.10.10.1150">
    <property type="entry name" value="Coenzyme PQQ synthesis protein D (PqqD)"/>
    <property type="match status" value="1"/>
</dbReference>
<comment type="subunit">
    <text evidence="2">Monomer. Interacts with PqqE.</text>
</comment>
<proteinExistence type="predicted"/>
<dbReference type="RefSeq" id="WP_150696295.1">
    <property type="nucleotide sequence ID" value="NZ_CABPRZ010000004.1"/>
</dbReference>
<reference evidence="4 5" key="1">
    <citation type="submission" date="2019-08" db="EMBL/GenBank/DDBJ databases">
        <authorList>
            <person name="Peeters C."/>
        </authorList>
    </citation>
    <scope>NUCLEOTIDE SEQUENCE [LARGE SCALE GENOMIC DNA]</scope>
    <source>
        <strain evidence="4 5">LMG 30175</strain>
    </source>
</reference>
<dbReference type="NCBIfam" id="TIGR03859">
    <property type="entry name" value="PQQ_PqqD"/>
    <property type="match status" value="1"/>
</dbReference>
<dbReference type="UniPathway" id="UPA00539"/>
<evidence type="ECO:0000313" key="4">
    <source>
        <dbReference type="EMBL" id="VVD87183.1"/>
    </source>
</evidence>
<dbReference type="AlphaFoldDB" id="A0A5E4TJC1"/>
<dbReference type="InterPro" id="IPR041881">
    <property type="entry name" value="PqqD_sf"/>
</dbReference>
<evidence type="ECO:0000256" key="2">
    <source>
        <dbReference type="ARBA" id="ARBA00011741"/>
    </source>
</evidence>
<dbReference type="GO" id="GO:0048038">
    <property type="term" value="F:quinone binding"/>
    <property type="evidence" value="ECO:0007669"/>
    <property type="project" value="InterPro"/>
</dbReference>
<keyword evidence="3" id="KW-0884">PQQ biosynthesis</keyword>
<dbReference type="EMBL" id="CABPRZ010000004">
    <property type="protein sequence ID" value="VVD87183.1"/>
    <property type="molecule type" value="Genomic_DNA"/>
</dbReference>
<dbReference type="GO" id="GO:0018189">
    <property type="term" value="P:pyrroloquinoline quinone biosynthetic process"/>
    <property type="evidence" value="ECO:0007669"/>
    <property type="project" value="UniProtKB-UniPathway"/>
</dbReference>
<name>A0A5E4TJC1_9BURK</name>
<dbReference type="Proteomes" id="UP000414233">
    <property type="component" value="Unassembled WGS sequence"/>
</dbReference>
<evidence type="ECO:0000256" key="3">
    <source>
        <dbReference type="ARBA" id="ARBA00022905"/>
    </source>
</evidence>
<protein>
    <submittedName>
        <fullName evidence="4">Coenzyme PQQ biosynthesis protein D</fullName>
    </submittedName>
</protein>
<accession>A0A5E4TJC1</accession>
<dbReference type="InterPro" id="IPR022479">
    <property type="entry name" value="PqqD_bac"/>
</dbReference>
<keyword evidence="5" id="KW-1185">Reference proteome</keyword>
<gene>
    <name evidence="4" type="ORF">PTE30175_01363</name>
</gene>
<dbReference type="OrthoDB" id="7356791at2"/>